<dbReference type="Proteomes" id="UP000070121">
    <property type="component" value="Unassembled WGS sequence"/>
</dbReference>
<dbReference type="STRING" id="1209931.A0A135S9Y6"/>
<sequence length="148" mass="16818">MEIISVLTLKLPLVLSNLRYHSHSPFHIAFSKQPTEWNFFGYEDLAIRDNLSLGKEPVGLGTIEDDLWDDIGLLAVTYDQHAQLWDLQASINSSERDSGLRDTFNSAIIELKKSYMMFCLQPELRDINDLFAWVAIISVGRLSATTTQ</sequence>
<keyword evidence="2" id="KW-1185">Reference proteome</keyword>
<gene>
    <name evidence="1" type="ORF">CSAL01_13489</name>
</gene>
<dbReference type="EMBL" id="JFFI01002462">
    <property type="protein sequence ID" value="KXH32726.1"/>
    <property type="molecule type" value="Genomic_DNA"/>
</dbReference>
<accession>A0A135S9Y6</accession>
<evidence type="ECO:0000313" key="2">
    <source>
        <dbReference type="Proteomes" id="UP000070121"/>
    </source>
</evidence>
<comment type="caution">
    <text evidence="1">The sequence shown here is derived from an EMBL/GenBank/DDBJ whole genome shotgun (WGS) entry which is preliminary data.</text>
</comment>
<protein>
    <submittedName>
        <fullName evidence="1">C6 zinc finger protein</fullName>
    </submittedName>
</protein>
<evidence type="ECO:0000313" key="1">
    <source>
        <dbReference type="EMBL" id="KXH32726.1"/>
    </source>
</evidence>
<name>A0A135S9Y6_9PEZI</name>
<reference evidence="1 2" key="1">
    <citation type="submission" date="2014-02" db="EMBL/GenBank/DDBJ databases">
        <title>The genome sequence of Colletotrichum salicis CBS 607.94.</title>
        <authorList>
            <person name="Baroncelli R."/>
            <person name="Thon M.R."/>
        </authorList>
    </citation>
    <scope>NUCLEOTIDE SEQUENCE [LARGE SCALE GENOMIC DNA]</scope>
    <source>
        <strain evidence="1 2">CBS 607.94</strain>
    </source>
</reference>
<proteinExistence type="predicted"/>
<organism evidence="1 2">
    <name type="scientific">Colletotrichum salicis</name>
    <dbReference type="NCBI Taxonomy" id="1209931"/>
    <lineage>
        <taxon>Eukaryota</taxon>
        <taxon>Fungi</taxon>
        <taxon>Dikarya</taxon>
        <taxon>Ascomycota</taxon>
        <taxon>Pezizomycotina</taxon>
        <taxon>Sordariomycetes</taxon>
        <taxon>Hypocreomycetidae</taxon>
        <taxon>Glomerellales</taxon>
        <taxon>Glomerellaceae</taxon>
        <taxon>Colletotrichum</taxon>
        <taxon>Colletotrichum acutatum species complex</taxon>
    </lineage>
</organism>
<dbReference type="AlphaFoldDB" id="A0A135S9Y6"/>